<dbReference type="GO" id="GO:0005643">
    <property type="term" value="C:nuclear pore"/>
    <property type="evidence" value="ECO:0007669"/>
    <property type="project" value="UniProtKB-SubCell"/>
</dbReference>
<dbReference type="AlphaFoldDB" id="A0A9D3RVC8"/>
<proteinExistence type="predicted"/>
<evidence type="ECO:0000256" key="7">
    <source>
        <dbReference type="ARBA" id="ARBA00042384"/>
    </source>
</evidence>
<evidence type="ECO:0000256" key="5">
    <source>
        <dbReference type="ARBA" id="ARBA00037262"/>
    </source>
</evidence>
<comment type="function">
    <text evidence="5">Required for the export of mRNAs containing poly(A) tails from the nucleus into the cytoplasm.</text>
</comment>
<dbReference type="GO" id="GO:0008270">
    <property type="term" value="F:zinc ion binding"/>
    <property type="evidence" value="ECO:0007669"/>
    <property type="project" value="UniProtKB-KW"/>
</dbReference>
<name>A0A9D3RVC8_ANGAN</name>
<evidence type="ECO:0000256" key="6">
    <source>
        <dbReference type="ARBA" id="ARBA00039886"/>
    </source>
</evidence>
<evidence type="ECO:0000313" key="11">
    <source>
        <dbReference type="EMBL" id="KAG5843086.1"/>
    </source>
</evidence>
<evidence type="ECO:0000259" key="10">
    <source>
        <dbReference type="PROSITE" id="PS50103"/>
    </source>
</evidence>
<dbReference type="InterPro" id="IPR051767">
    <property type="entry name" value="Nucleoporin_NUP42"/>
</dbReference>
<keyword evidence="3" id="KW-0509">mRNA transport</keyword>
<gene>
    <name evidence="11" type="ORF">ANANG_G00184750</name>
</gene>
<dbReference type="GO" id="GO:0031965">
    <property type="term" value="C:nuclear membrane"/>
    <property type="evidence" value="ECO:0007669"/>
    <property type="project" value="UniProtKB-SubCell"/>
</dbReference>
<keyword evidence="3" id="KW-0813">Transport</keyword>
<feature type="compositionally biased region" description="Gly residues" evidence="9">
    <location>
        <begin position="51"/>
        <end position="65"/>
    </location>
</feature>
<feature type="domain" description="C3H1-type" evidence="10">
    <location>
        <begin position="1"/>
        <end position="25"/>
    </location>
</feature>
<accession>A0A9D3RVC8</accession>
<keyword evidence="3" id="KW-0653">Protein transport</keyword>
<keyword evidence="3" id="KW-0906">Nuclear pore complex</keyword>
<dbReference type="PROSITE" id="PS50103">
    <property type="entry name" value="ZF_C3H1"/>
    <property type="match status" value="1"/>
</dbReference>
<evidence type="ECO:0000256" key="4">
    <source>
        <dbReference type="ARBA" id="ARBA00023242"/>
    </source>
</evidence>
<dbReference type="PANTHER" id="PTHR46527">
    <property type="entry name" value="NUCLEOPORIN-LIKE PROTEIN 2"/>
    <property type="match status" value="1"/>
</dbReference>
<comment type="caution">
    <text evidence="11">The sequence shown here is derived from an EMBL/GenBank/DDBJ whole genome shotgun (WGS) entry which is preliminary data.</text>
</comment>
<feature type="zinc finger region" description="C3H1-type" evidence="8">
    <location>
        <begin position="1"/>
        <end position="25"/>
    </location>
</feature>
<evidence type="ECO:0000256" key="3">
    <source>
        <dbReference type="ARBA" id="ARBA00023132"/>
    </source>
</evidence>
<organism evidence="11 12">
    <name type="scientific">Anguilla anguilla</name>
    <name type="common">European freshwater eel</name>
    <name type="synonym">Muraena anguilla</name>
    <dbReference type="NCBI Taxonomy" id="7936"/>
    <lineage>
        <taxon>Eukaryota</taxon>
        <taxon>Metazoa</taxon>
        <taxon>Chordata</taxon>
        <taxon>Craniata</taxon>
        <taxon>Vertebrata</taxon>
        <taxon>Euteleostomi</taxon>
        <taxon>Actinopterygii</taxon>
        <taxon>Neopterygii</taxon>
        <taxon>Teleostei</taxon>
        <taxon>Anguilliformes</taxon>
        <taxon>Anguillidae</taxon>
        <taxon>Anguilla</taxon>
    </lineage>
</organism>
<evidence type="ECO:0000256" key="9">
    <source>
        <dbReference type="SAM" id="MobiDB-lite"/>
    </source>
</evidence>
<evidence type="ECO:0000256" key="8">
    <source>
        <dbReference type="PROSITE-ProRule" id="PRU00723"/>
    </source>
</evidence>
<dbReference type="PANTHER" id="PTHR46527:SF1">
    <property type="entry name" value="NUCLEOPORIN NUP42"/>
    <property type="match status" value="1"/>
</dbReference>
<evidence type="ECO:0000256" key="1">
    <source>
        <dbReference type="ARBA" id="ARBA00004335"/>
    </source>
</evidence>
<dbReference type="EMBL" id="JAFIRN010000009">
    <property type="protein sequence ID" value="KAG5843086.1"/>
    <property type="molecule type" value="Genomic_DNA"/>
</dbReference>
<keyword evidence="4" id="KW-0539">Nucleus</keyword>
<sequence length="343" mass="35105">MTVCNFFLQGRCRYGEKCWDEHPRGGGGGGYGGGGGGYGGYNNRPPPRSGNRGGYGNRVWGGGSHSQGDDDEKYVETVCRDMESWVSSGQWLFSCYSPLNACLSGFTELSPEELRLEYYSSQASGTLQNYADTVQQLANQWRSRVQELTNLNSATRAALIAELKNPQSASLGFSATGSAFGAGFGADGSQAAVSTGFGSAASPAGPAGFGSAPSAESFSFSSGSAPAERWLRPPPAPASFSFASSSFGAPSANKDAPAGFGVPASEFSFSAPGFGVSSATPPATGGGSFGQAVSGAAPAVGGADQLFTPQGELTSEELKEFAGKRFTLGLVPLKPPPADLLVV</sequence>
<keyword evidence="12" id="KW-1185">Reference proteome</keyword>
<comment type="subcellular location">
    <subcellularLocation>
        <location evidence="1">Nucleus membrane</location>
        <topology evidence="1">Peripheral membrane protein</topology>
        <orientation evidence="1">Cytoplasmic side</orientation>
    </subcellularLocation>
    <subcellularLocation>
        <location evidence="2">Nucleus</location>
        <location evidence="2">Nuclear pore complex</location>
    </subcellularLocation>
</comment>
<dbReference type="Proteomes" id="UP001044222">
    <property type="component" value="Chromosome 9"/>
</dbReference>
<evidence type="ECO:0000313" key="12">
    <source>
        <dbReference type="Proteomes" id="UP001044222"/>
    </source>
</evidence>
<keyword evidence="3" id="KW-0811">Translocation</keyword>
<evidence type="ECO:0000256" key="2">
    <source>
        <dbReference type="ARBA" id="ARBA00004567"/>
    </source>
</evidence>
<reference evidence="11" key="1">
    <citation type="submission" date="2021-01" db="EMBL/GenBank/DDBJ databases">
        <title>A chromosome-scale assembly of European eel, Anguilla anguilla.</title>
        <authorList>
            <person name="Henkel C."/>
            <person name="Jong-Raadsen S.A."/>
            <person name="Dufour S."/>
            <person name="Weltzien F.-A."/>
            <person name="Palstra A.P."/>
            <person name="Pelster B."/>
            <person name="Spaink H.P."/>
            <person name="Van Den Thillart G.E."/>
            <person name="Jansen H."/>
            <person name="Zahm M."/>
            <person name="Klopp C."/>
            <person name="Cedric C."/>
            <person name="Louis A."/>
            <person name="Berthelot C."/>
            <person name="Parey E."/>
            <person name="Roest Crollius H."/>
            <person name="Montfort J."/>
            <person name="Robinson-Rechavi M."/>
            <person name="Bucao C."/>
            <person name="Bouchez O."/>
            <person name="Gislard M."/>
            <person name="Lluch J."/>
            <person name="Milhes M."/>
            <person name="Lampietro C."/>
            <person name="Lopez Roques C."/>
            <person name="Donnadieu C."/>
            <person name="Braasch I."/>
            <person name="Desvignes T."/>
            <person name="Postlethwait J."/>
            <person name="Bobe J."/>
            <person name="Guiguen Y."/>
            <person name="Dirks R."/>
        </authorList>
    </citation>
    <scope>NUCLEOTIDE SEQUENCE</scope>
    <source>
        <strain evidence="11">Tag_6206</strain>
        <tissue evidence="11">Liver</tissue>
    </source>
</reference>
<feature type="region of interest" description="Disordered" evidence="9">
    <location>
        <begin position="40"/>
        <end position="71"/>
    </location>
</feature>
<keyword evidence="8" id="KW-0862">Zinc</keyword>
<dbReference type="InterPro" id="IPR000571">
    <property type="entry name" value="Znf_CCCH"/>
</dbReference>
<keyword evidence="8" id="KW-0479">Metal-binding</keyword>
<keyword evidence="8" id="KW-0863">Zinc-finger</keyword>
<protein>
    <recommendedName>
        <fullName evidence="6">Nucleoporin NUP42</fullName>
    </recommendedName>
    <alternativeName>
        <fullName evidence="7">Nucleoporin-like protein 2</fullName>
    </alternativeName>
</protein>